<proteinExistence type="predicted"/>
<accession>A0A1S1MB63</accession>
<name>A0A1S1MB63_MYCCH</name>
<evidence type="ECO:0000313" key="2">
    <source>
        <dbReference type="EMBL" id="OHU79185.1"/>
    </source>
</evidence>
<dbReference type="AlphaFoldDB" id="A0A1S1MB63"/>
<dbReference type="EMBL" id="MLIS01000001">
    <property type="protein sequence ID" value="OHU79185.1"/>
    <property type="molecule type" value="Genomic_DNA"/>
</dbReference>
<organism evidence="2 3">
    <name type="scientific">Mycobacteroides chelonae</name>
    <name type="common">Mycobacterium chelonae</name>
    <dbReference type="NCBI Taxonomy" id="1774"/>
    <lineage>
        <taxon>Bacteria</taxon>
        <taxon>Bacillati</taxon>
        <taxon>Actinomycetota</taxon>
        <taxon>Actinomycetes</taxon>
        <taxon>Mycobacteriales</taxon>
        <taxon>Mycobacteriaceae</taxon>
        <taxon>Mycobacteroides</taxon>
    </lineage>
</organism>
<feature type="region of interest" description="Disordered" evidence="1">
    <location>
        <begin position="1"/>
        <end position="27"/>
    </location>
</feature>
<protein>
    <submittedName>
        <fullName evidence="2">Uncharacterized protein</fullName>
    </submittedName>
</protein>
<sequence length="115" mass="12827">MIGAFEESADPVDSAAEDADTPEQRQKDRFQALAVIADHSGSMEFKKIVDDIINEQISLFEASSLPAFGSTMMSLAAKAPATEEDHDEESELYFPEPEDWDEPDDWWGKWKASQG</sequence>
<gene>
    <name evidence="2" type="ORF">BKG84_13095</name>
</gene>
<keyword evidence="3" id="KW-1185">Reference proteome</keyword>
<evidence type="ECO:0000256" key="1">
    <source>
        <dbReference type="SAM" id="MobiDB-lite"/>
    </source>
</evidence>
<reference evidence="2 3" key="1">
    <citation type="submission" date="2016-10" db="EMBL/GenBank/DDBJ databases">
        <title>Evaluation of Human, Veterinary and Environmental Mycobacterium chelonae Isolates by Core Genome Phylogenomic Analysis, Targeted Gene Comparison, and Anti-microbial Susceptibility Patterns: A Tale of Mistaken Identities.</title>
        <authorList>
            <person name="Fogelson S.B."/>
            <person name="Camus A.C."/>
            <person name="Lorenz W."/>
            <person name="Vasireddy R."/>
            <person name="Vasireddy S."/>
            <person name="Smith T."/>
            <person name="Brown-Elliott B.A."/>
            <person name="Wallace R.J.Jr."/>
            <person name="Hasan N.A."/>
            <person name="Reischl U."/>
            <person name="Sanchez S."/>
        </authorList>
    </citation>
    <scope>NUCLEOTIDE SEQUENCE [LARGE SCALE GENOMIC DNA]</scope>
    <source>
        <strain evidence="2 3">15518</strain>
    </source>
</reference>
<dbReference type="Proteomes" id="UP000179441">
    <property type="component" value="Unassembled WGS sequence"/>
</dbReference>
<feature type="compositionally biased region" description="Acidic residues" evidence="1">
    <location>
        <begin position="82"/>
        <end position="105"/>
    </location>
</feature>
<evidence type="ECO:0000313" key="3">
    <source>
        <dbReference type="Proteomes" id="UP000179441"/>
    </source>
</evidence>
<feature type="compositionally biased region" description="Acidic residues" evidence="1">
    <location>
        <begin position="7"/>
        <end position="21"/>
    </location>
</feature>
<feature type="region of interest" description="Disordered" evidence="1">
    <location>
        <begin position="79"/>
        <end position="105"/>
    </location>
</feature>
<comment type="caution">
    <text evidence="2">The sequence shown here is derived from an EMBL/GenBank/DDBJ whole genome shotgun (WGS) entry which is preliminary data.</text>
</comment>